<evidence type="ECO:0000313" key="4">
    <source>
        <dbReference type="Proteomes" id="UP000451233"/>
    </source>
</evidence>
<dbReference type="AlphaFoldDB" id="A0A7K1XX45"/>
<dbReference type="PANTHER" id="PTHR30160">
    <property type="entry name" value="TETRAACYLDISACCHARIDE 4'-KINASE-RELATED"/>
    <property type="match status" value="1"/>
</dbReference>
<dbReference type="Gene3D" id="3.40.50.2000">
    <property type="entry name" value="Glycogen Phosphorylase B"/>
    <property type="match status" value="2"/>
</dbReference>
<accession>A0A7K1XX45</accession>
<dbReference type="InterPro" id="IPR051199">
    <property type="entry name" value="LPS_LOS_Heptosyltrfase"/>
</dbReference>
<gene>
    <name evidence="3" type="ORF">GS398_08750</name>
</gene>
<keyword evidence="4" id="KW-1185">Reference proteome</keyword>
<sequence length="319" mass="35661">MKILVIRFSSIGDIVLTTPVIRCLKQQLPGAEIHFITKPAFKTVLEHNPYIDKLHLAAASWDETVESLRNEHFDHIIDLHNNLRTRILKLKLGVHAVSFNKLNIRKWLLVNFKVNLMPDVHIVDRNLDTVKFLGIIDDGKGLDYFLERDYELSELLPPSHRLGYVGIAIGAQHATKRMPVDKLVEVCRLIEAPVVLLGGKDDAERGDIIAEAAGSHVLNTCGALSLNQSACVVKMAERIITHDTGLMHIAAAFNKPITSVWGNTVPEFGMYPFRTDRSKLVQHPGLKCRPCSKIGYKKCPLGHFKCMKELDAKLVASAI</sequence>
<organism evidence="3 4">
    <name type="scientific">Hufsiella ginkgonis</name>
    <dbReference type="NCBI Taxonomy" id="2695274"/>
    <lineage>
        <taxon>Bacteria</taxon>
        <taxon>Pseudomonadati</taxon>
        <taxon>Bacteroidota</taxon>
        <taxon>Sphingobacteriia</taxon>
        <taxon>Sphingobacteriales</taxon>
        <taxon>Sphingobacteriaceae</taxon>
        <taxon>Hufsiella</taxon>
    </lineage>
</organism>
<evidence type="ECO:0000256" key="2">
    <source>
        <dbReference type="ARBA" id="ARBA00022679"/>
    </source>
</evidence>
<dbReference type="RefSeq" id="WP_160906388.1">
    <property type="nucleotide sequence ID" value="NZ_WVHS01000002.1"/>
</dbReference>
<evidence type="ECO:0000256" key="1">
    <source>
        <dbReference type="ARBA" id="ARBA00022676"/>
    </source>
</evidence>
<dbReference type="Pfam" id="PF01075">
    <property type="entry name" value="Glyco_transf_9"/>
    <property type="match status" value="1"/>
</dbReference>
<dbReference type="EMBL" id="WVHS01000002">
    <property type="protein sequence ID" value="MXV15388.1"/>
    <property type="molecule type" value="Genomic_DNA"/>
</dbReference>
<proteinExistence type="predicted"/>
<name>A0A7K1XX45_9SPHI</name>
<dbReference type="GO" id="GO:0009244">
    <property type="term" value="P:lipopolysaccharide core region biosynthetic process"/>
    <property type="evidence" value="ECO:0007669"/>
    <property type="project" value="TreeGrafter"/>
</dbReference>
<keyword evidence="2 3" id="KW-0808">Transferase</keyword>
<dbReference type="GO" id="GO:0008713">
    <property type="term" value="F:ADP-heptose-lipopolysaccharide heptosyltransferase activity"/>
    <property type="evidence" value="ECO:0007669"/>
    <property type="project" value="TreeGrafter"/>
</dbReference>
<dbReference type="PANTHER" id="PTHR30160:SF1">
    <property type="entry name" value="LIPOPOLYSACCHARIDE 1,2-N-ACETYLGLUCOSAMINETRANSFERASE-RELATED"/>
    <property type="match status" value="1"/>
</dbReference>
<dbReference type="CDD" id="cd03789">
    <property type="entry name" value="GT9_LPS_heptosyltransferase"/>
    <property type="match status" value="1"/>
</dbReference>
<dbReference type="InterPro" id="IPR002201">
    <property type="entry name" value="Glyco_trans_9"/>
</dbReference>
<reference evidence="3 4" key="1">
    <citation type="submission" date="2019-11" db="EMBL/GenBank/DDBJ databases">
        <title>Pedobacter sp. HMF7056 Genome sequencing and assembly.</title>
        <authorList>
            <person name="Kang H."/>
            <person name="Kim H."/>
            <person name="Joh K."/>
        </authorList>
    </citation>
    <scope>NUCLEOTIDE SEQUENCE [LARGE SCALE GENOMIC DNA]</scope>
    <source>
        <strain evidence="3 4">HMF7056</strain>
    </source>
</reference>
<keyword evidence="1" id="KW-0328">Glycosyltransferase</keyword>
<dbReference type="SUPFAM" id="SSF53756">
    <property type="entry name" value="UDP-Glycosyltransferase/glycogen phosphorylase"/>
    <property type="match status" value="1"/>
</dbReference>
<dbReference type="Proteomes" id="UP000451233">
    <property type="component" value="Unassembled WGS sequence"/>
</dbReference>
<protein>
    <submittedName>
        <fullName evidence="3">Glycosyl transferase</fullName>
    </submittedName>
</protein>
<evidence type="ECO:0000313" key="3">
    <source>
        <dbReference type="EMBL" id="MXV15388.1"/>
    </source>
</evidence>
<dbReference type="GO" id="GO:0005829">
    <property type="term" value="C:cytosol"/>
    <property type="evidence" value="ECO:0007669"/>
    <property type="project" value="TreeGrafter"/>
</dbReference>
<comment type="caution">
    <text evidence="3">The sequence shown here is derived from an EMBL/GenBank/DDBJ whole genome shotgun (WGS) entry which is preliminary data.</text>
</comment>